<organism evidence="16 17">
    <name type="scientific">Ideonella margarita</name>
    <dbReference type="NCBI Taxonomy" id="2984191"/>
    <lineage>
        <taxon>Bacteria</taxon>
        <taxon>Pseudomonadati</taxon>
        <taxon>Pseudomonadota</taxon>
        <taxon>Betaproteobacteria</taxon>
        <taxon>Burkholderiales</taxon>
        <taxon>Sphaerotilaceae</taxon>
        <taxon>Ideonella</taxon>
    </lineage>
</organism>
<keyword evidence="10 14" id="KW-1133">Transmembrane helix</keyword>
<dbReference type="InterPro" id="IPR005467">
    <property type="entry name" value="His_kinase_dom"/>
</dbReference>
<sequence length="599" mass="64979">MSWFGKSGPSGEARASSWHGGRDSVDGSEESRLLAGQMRHLDADGNSAQRRVLSTYLASRAILGVTLLLVQAVVDALTGRAGPMSWLLCAAYAAQSLVWWLWQGRGQSRRTPVSNELRWSTVGVDAVVFGALHWLDPSSTLNYAALLVLPVLMAGVLMSRTSALAIASLLALALLAVAFRRAFGINELAVLLPQAGLAGMGLFLITLVAGQLAAWLAREEGRALGGLELARQQGELSRLVIDEMSDGVLVVDRQGRVHAANPAARQLLSEKGDCPTPPFSLHAEAGWRSLVTSVEAAYQRGRWPSQGLDLTLAASDEAPRSVRVRARFTRGRRISVEAQTAVRNEVLAVLFLEELRSLLARQRQERLAAMGRVSAGIAHEIRNPLAAVAQANALLQEDALRPDQQRLVRIMADNVERLKRIVDDVMEAAPGKSAPSTSFDANAEVAAICSEWARTSGVALGTLSRLRVDLPSDPLGVSFDVEHLRRVLVNLLDNAWRHAREHAGSVLVTLEAADAGVARLSVASDGDLIAPDVEPHLFEPFHSTRSRGTGLGLYICRELCVRHGGSIDYLRRPDQRHGNVFQVVMRRDSVLAEGRLRYE</sequence>
<dbReference type="InterPro" id="IPR050351">
    <property type="entry name" value="BphY/WalK/GraS-like"/>
</dbReference>
<dbReference type="SMART" id="SM00388">
    <property type="entry name" value="HisKA"/>
    <property type="match status" value="1"/>
</dbReference>
<feature type="transmembrane region" description="Helical" evidence="14">
    <location>
        <begin position="141"/>
        <end position="157"/>
    </location>
</feature>
<evidence type="ECO:0000256" key="5">
    <source>
        <dbReference type="ARBA" id="ARBA00022679"/>
    </source>
</evidence>
<dbReference type="Proteomes" id="UP001379945">
    <property type="component" value="Unassembled WGS sequence"/>
</dbReference>
<evidence type="ECO:0000256" key="13">
    <source>
        <dbReference type="SAM" id="MobiDB-lite"/>
    </source>
</evidence>
<dbReference type="EC" id="2.7.13.3" evidence="3"/>
<dbReference type="InterPro" id="IPR000014">
    <property type="entry name" value="PAS"/>
</dbReference>
<keyword evidence="6 14" id="KW-0812">Transmembrane</keyword>
<feature type="transmembrane region" description="Helical" evidence="14">
    <location>
        <begin position="84"/>
        <end position="102"/>
    </location>
</feature>
<comment type="subcellular location">
    <subcellularLocation>
        <location evidence="2">Membrane</location>
        <topology evidence="2">Multi-pass membrane protein</topology>
    </subcellularLocation>
</comment>
<dbReference type="SUPFAM" id="SSF55785">
    <property type="entry name" value="PYP-like sensor domain (PAS domain)"/>
    <property type="match status" value="1"/>
</dbReference>
<comment type="catalytic activity">
    <reaction evidence="1">
        <text>ATP + protein L-histidine = ADP + protein N-phospho-L-histidine.</text>
        <dbReference type="EC" id="2.7.13.3"/>
    </reaction>
</comment>
<evidence type="ECO:0000256" key="10">
    <source>
        <dbReference type="ARBA" id="ARBA00022989"/>
    </source>
</evidence>
<keyword evidence="17" id="KW-1185">Reference proteome</keyword>
<dbReference type="SUPFAM" id="SSF47384">
    <property type="entry name" value="Homodimeric domain of signal transducing histidine kinase"/>
    <property type="match status" value="1"/>
</dbReference>
<comment type="caution">
    <text evidence="16">The sequence shown here is derived from an EMBL/GenBank/DDBJ whole genome shotgun (WGS) entry which is preliminary data.</text>
</comment>
<keyword evidence="9 16" id="KW-0067">ATP-binding</keyword>
<dbReference type="InterPro" id="IPR003594">
    <property type="entry name" value="HATPase_dom"/>
</dbReference>
<dbReference type="CDD" id="cd00082">
    <property type="entry name" value="HisKA"/>
    <property type="match status" value="1"/>
</dbReference>
<feature type="compositionally biased region" description="Basic and acidic residues" evidence="13">
    <location>
        <begin position="20"/>
        <end position="29"/>
    </location>
</feature>
<accession>A0ABU9BZH5</accession>
<dbReference type="Pfam" id="PF13188">
    <property type="entry name" value="PAS_8"/>
    <property type="match status" value="1"/>
</dbReference>
<feature type="domain" description="Histidine kinase" evidence="15">
    <location>
        <begin position="376"/>
        <end position="589"/>
    </location>
</feature>
<dbReference type="SMART" id="SM00387">
    <property type="entry name" value="HATPase_c"/>
    <property type="match status" value="1"/>
</dbReference>
<evidence type="ECO:0000256" key="12">
    <source>
        <dbReference type="ARBA" id="ARBA00023136"/>
    </source>
</evidence>
<evidence type="ECO:0000259" key="15">
    <source>
        <dbReference type="PROSITE" id="PS50109"/>
    </source>
</evidence>
<dbReference type="PANTHER" id="PTHR42878">
    <property type="entry name" value="TWO-COMPONENT HISTIDINE KINASE"/>
    <property type="match status" value="1"/>
</dbReference>
<keyword evidence="5" id="KW-0808">Transferase</keyword>
<keyword evidence="12 14" id="KW-0472">Membrane</keyword>
<dbReference type="EMBL" id="JBBUTI010000001">
    <property type="protein sequence ID" value="MEK8044933.1"/>
    <property type="molecule type" value="Genomic_DNA"/>
</dbReference>
<dbReference type="CDD" id="cd00075">
    <property type="entry name" value="HATPase"/>
    <property type="match status" value="1"/>
</dbReference>
<protein>
    <recommendedName>
        <fullName evidence="3">histidine kinase</fullName>
        <ecNumber evidence="3">2.7.13.3</ecNumber>
    </recommendedName>
</protein>
<evidence type="ECO:0000256" key="11">
    <source>
        <dbReference type="ARBA" id="ARBA00023012"/>
    </source>
</evidence>
<dbReference type="CDD" id="cd00130">
    <property type="entry name" value="PAS"/>
    <property type="match status" value="1"/>
</dbReference>
<evidence type="ECO:0000256" key="3">
    <source>
        <dbReference type="ARBA" id="ARBA00012438"/>
    </source>
</evidence>
<dbReference type="Gene3D" id="3.30.565.10">
    <property type="entry name" value="Histidine kinase-like ATPase, C-terminal domain"/>
    <property type="match status" value="1"/>
</dbReference>
<keyword evidence="11" id="KW-0902">Two-component regulatory system</keyword>
<dbReference type="InterPro" id="IPR036097">
    <property type="entry name" value="HisK_dim/P_sf"/>
</dbReference>
<evidence type="ECO:0000256" key="4">
    <source>
        <dbReference type="ARBA" id="ARBA00022553"/>
    </source>
</evidence>
<evidence type="ECO:0000256" key="1">
    <source>
        <dbReference type="ARBA" id="ARBA00000085"/>
    </source>
</evidence>
<feature type="transmembrane region" description="Helical" evidence="14">
    <location>
        <begin position="195"/>
        <end position="217"/>
    </location>
</feature>
<dbReference type="Pfam" id="PF00512">
    <property type="entry name" value="HisKA"/>
    <property type="match status" value="1"/>
</dbReference>
<keyword evidence="4" id="KW-0597">Phosphoprotein</keyword>
<evidence type="ECO:0000256" key="6">
    <source>
        <dbReference type="ARBA" id="ARBA00022692"/>
    </source>
</evidence>
<dbReference type="GO" id="GO:0005524">
    <property type="term" value="F:ATP binding"/>
    <property type="evidence" value="ECO:0007669"/>
    <property type="project" value="UniProtKB-KW"/>
</dbReference>
<dbReference type="Gene3D" id="3.30.450.20">
    <property type="entry name" value="PAS domain"/>
    <property type="match status" value="1"/>
</dbReference>
<evidence type="ECO:0000256" key="9">
    <source>
        <dbReference type="ARBA" id="ARBA00022840"/>
    </source>
</evidence>
<feature type="transmembrane region" description="Helical" evidence="14">
    <location>
        <begin position="164"/>
        <end position="183"/>
    </location>
</feature>
<evidence type="ECO:0000256" key="14">
    <source>
        <dbReference type="SAM" id="Phobius"/>
    </source>
</evidence>
<feature type="region of interest" description="Disordered" evidence="13">
    <location>
        <begin position="1"/>
        <end position="29"/>
    </location>
</feature>
<keyword evidence="7" id="KW-0547">Nucleotide-binding</keyword>
<dbReference type="PANTHER" id="PTHR42878:SF7">
    <property type="entry name" value="SENSOR HISTIDINE KINASE GLRK"/>
    <property type="match status" value="1"/>
</dbReference>
<dbReference type="RefSeq" id="WP_341397089.1">
    <property type="nucleotide sequence ID" value="NZ_JBBUTI010000001.1"/>
</dbReference>
<evidence type="ECO:0000313" key="17">
    <source>
        <dbReference type="Proteomes" id="UP001379945"/>
    </source>
</evidence>
<dbReference type="PROSITE" id="PS50109">
    <property type="entry name" value="HIS_KIN"/>
    <property type="match status" value="1"/>
</dbReference>
<evidence type="ECO:0000256" key="8">
    <source>
        <dbReference type="ARBA" id="ARBA00022777"/>
    </source>
</evidence>
<feature type="transmembrane region" description="Helical" evidence="14">
    <location>
        <begin position="57"/>
        <end position="78"/>
    </location>
</feature>
<keyword evidence="8" id="KW-0418">Kinase</keyword>
<gene>
    <name evidence="16" type="ORF">AACH00_01085</name>
</gene>
<dbReference type="InterPro" id="IPR004358">
    <property type="entry name" value="Sig_transdc_His_kin-like_C"/>
</dbReference>
<dbReference type="InterPro" id="IPR036890">
    <property type="entry name" value="HATPase_C_sf"/>
</dbReference>
<reference evidence="16 17" key="1">
    <citation type="submission" date="2024-04" db="EMBL/GenBank/DDBJ databases">
        <title>Novel species of the genus Ideonella isolated from streams.</title>
        <authorList>
            <person name="Lu H."/>
        </authorList>
    </citation>
    <scope>NUCLEOTIDE SEQUENCE [LARGE SCALE GENOMIC DNA]</scope>
    <source>
        <strain evidence="16 17">LYT19W</strain>
    </source>
</reference>
<dbReference type="Gene3D" id="1.10.287.130">
    <property type="match status" value="1"/>
</dbReference>
<evidence type="ECO:0000256" key="7">
    <source>
        <dbReference type="ARBA" id="ARBA00022741"/>
    </source>
</evidence>
<dbReference type="PRINTS" id="PR00344">
    <property type="entry name" value="BCTRLSENSOR"/>
</dbReference>
<dbReference type="SUPFAM" id="SSF55874">
    <property type="entry name" value="ATPase domain of HSP90 chaperone/DNA topoisomerase II/histidine kinase"/>
    <property type="match status" value="1"/>
</dbReference>
<evidence type="ECO:0000256" key="2">
    <source>
        <dbReference type="ARBA" id="ARBA00004141"/>
    </source>
</evidence>
<proteinExistence type="predicted"/>
<evidence type="ECO:0000313" key="16">
    <source>
        <dbReference type="EMBL" id="MEK8044933.1"/>
    </source>
</evidence>
<dbReference type="InterPro" id="IPR035965">
    <property type="entry name" value="PAS-like_dom_sf"/>
</dbReference>
<dbReference type="Pfam" id="PF02518">
    <property type="entry name" value="HATPase_c"/>
    <property type="match status" value="1"/>
</dbReference>
<dbReference type="InterPro" id="IPR003661">
    <property type="entry name" value="HisK_dim/P_dom"/>
</dbReference>
<name>A0ABU9BZH5_9BURK</name>